<comment type="caution">
    <text evidence="1">The sequence shown here is derived from an EMBL/GenBank/DDBJ whole genome shotgun (WGS) entry which is preliminary data.</text>
</comment>
<dbReference type="EMBL" id="JBJURJ010000001">
    <property type="protein sequence ID" value="MFM9327020.1"/>
    <property type="molecule type" value="Genomic_DNA"/>
</dbReference>
<gene>
    <name evidence="1" type="ORF">ACI1P1_01790</name>
</gene>
<keyword evidence="2" id="KW-1185">Reference proteome</keyword>
<dbReference type="Proteomes" id="UP001631969">
    <property type="component" value="Unassembled WGS sequence"/>
</dbReference>
<proteinExistence type="predicted"/>
<reference evidence="1" key="1">
    <citation type="submission" date="2024-12" db="EMBL/GenBank/DDBJ databases">
        <authorList>
            <person name="Wu N."/>
        </authorList>
    </citation>
    <scope>NUCLEOTIDE SEQUENCE</scope>
    <source>
        <strain evidence="1">P15</strain>
    </source>
</reference>
<organism evidence="1 2">
    <name type="scientific">Paenibacillus mesotrionivorans</name>
    <dbReference type="NCBI Taxonomy" id="3160968"/>
    <lineage>
        <taxon>Bacteria</taxon>
        <taxon>Bacillati</taxon>
        <taxon>Bacillota</taxon>
        <taxon>Bacilli</taxon>
        <taxon>Bacillales</taxon>
        <taxon>Paenibacillaceae</taxon>
        <taxon>Paenibacillus</taxon>
    </lineage>
</organism>
<sequence>MKQRFINKRVVIIGATGGLGEAYAQAFLNEGASAMLVSRNPEKAQALRERLGGEAAVAEGDITDESAVRKLVEAVGQWNGSGGIDVVVNAAGFDVRKPLSGHEPEEIRRTLDTNLLGAILITRHFLPVMNNSSGSTIVHMGGFADGRLAFPYYSVDVASRAGIHAFAEAMNRELKQEGSRVTVTYFCPNSADTPAERPFHQVWKEMGITISSPEQVASELLDTVARRRTVWLMGGLPTRIFAKLNVLSPRLADKLLMNRYGRILQKHFGGGETLLSPQAVTKKPLRTAAIVLIALSFLLYALLPVLPFLPLTVTTKSVAGGVMIGASEIVFLTGAVILGKEAVAKYKRWMNPLHWFCCGKRSGV</sequence>
<evidence type="ECO:0000313" key="1">
    <source>
        <dbReference type="EMBL" id="MFM9327020.1"/>
    </source>
</evidence>
<protein>
    <submittedName>
        <fullName evidence="1">SDR family NAD(P)-dependent oxidoreductase</fullName>
    </submittedName>
</protein>
<name>A0ACC7NS99_9BACL</name>
<evidence type="ECO:0000313" key="2">
    <source>
        <dbReference type="Proteomes" id="UP001631969"/>
    </source>
</evidence>
<accession>A0ACC7NS99</accession>